<comment type="caution">
    <text evidence="2">The sequence shown here is derived from an EMBL/GenBank/DDBJ whole genome shotgun (WGS) entry which is preliminary data.</text>
</comment>
<dbReference type="Gramene" id="OE9A072716T1">
    <property type="protein sequence ID" value="OE9A072716C1"/>
    <property type="gene ID" value="OE9A072716"/>
</dbReference>
<name>A0A8S0UFY9_OLEEU</name>
<gene>
    <name evidence="2" type="ORF">OLEA9_A072716</name>
</gene>
<evidence type="ECO:0000256" key="1">
    <source>
        <dbReference type="SAM" id="MobiDB-lite"/>
    </source>
</evidence>
<accession>A0A8S0UFY9</accession>
<sequence length="163" mass="18445">MKSLRDTERSVTVTKSRRVVTVTERRTALRMTSHSTPACLFSCQIIDIDCWFSVANADRQLFTVKGRRRSKQPAKDGDKNAFTGHPEKKSISAGGHRDLKLGLRNWLHLASYQWDTTKSLISIKKVAPSGKRVLSDAWALDTAQKPYMWQRLNPEGDRPSASM</sequence>
<organism evidence="2 3">
    <name type="scientific">Olea europaea subsp. europaea</name>
    <dbReference type="NCBI Taxonomy" id="158383"/>
    <lineage>
        <taxon>Eukaryota</taxon>
        <taxon>Viridiplantae</taxon>
        <taxon>Streptophyta</taxon>
        <taxon>Embryophyta</taxon>
        <taxon>Tracheophyta</taxon>
        <taxon>Spermatophyta</taxon>
        <taxon>Magnoliopsida</taxon>
        <taxon>eudicotyledons</taxon>
        <taxon>Gunneridae</taxon>
        <taxon>Pentapetalae</taxon>
        <taxon>asterids</taxon>
        <taxon>lamiids</taxon>
        <taxon>Lamiales</taxon>
        <taxon>Oleaceae</taxon>
        <taxon>Oleeae</taxon>
        <taxon>Olea</taxon>
    </lineage>
</organism>
<protein>
    <submittedName>
        <fullName evidence="2">Serine threonine- phosphatase BSL1</fullName>
    </submittedName>
</protein>
<dbReference type="Proteomes" id="UP000594638">
    <property type="component" value="Unassembled WGS sequence"/>
</dbReference>
<proteinExistence type="predicted"/>
<evidence type="ECO:0000313" key="2">
    <source>
        <dbReference type="EMBL" id="CAA3016621.1"/>
    </source>
</evidence>
<feature type="region of interest" description="Disordered" evidence="1">
    <location>
        <begin position="67"/>
        <end position="93"/>
    </location>
</feature>
<evidence type="ECO:0000313" key="3">
    <source>
        <dbReference type="Proteomes" id="UP000594638"/>
    </source>
</evidence>
<dbReference type="AlphaFoldDB" id="A0A8S0UFY9"/>
<feature type="compositionally biased region" description="Basic and acidic residues" evidence="1">
    <location>
        <begin position="73"/>
        <end position="93"/>
    </location>
</feature>
<reference evidence="2 3" key="1">
    <citation type="submission" date="2019-12" db="EMBL/GenBank/DDBJ databases">
        <authorList>
            <person name="Alioto T."/>
            <person name="Alioto T."/>
            <person name="Gomez Garrido J."/>
        </authorList>
    </citation>
    <scope>NUCLEOTIDE SEQUENCE [LARGE SCALE GENOMIC DNA]</scope>
</reference>
<dbReference type="EMBL" id="CACTIH010007632">
    <property type="protein sequence ID" value="CAA3016621.1"/>
    <property type="molecule type" value="Genomic_DNA"/>
</dbReference>
<keyword evidence="3" id="KW-1185">Reference proteome</keyword>
<dbReference type="OrthoDB" id="1827942at2759"/>